<organism evidence="1 2">
    <name type="scientific">Propionicimonas paludicola</name>
    <dbReference type="NCBI Taxonomy" id="185243"/>
    <lineage>
        <taxon>Bacteria</taxon>
        <taxon>Bacillati</taxon>
        <taxon>Actinomycetota</taxon>
        <taxon>Actinomycetes</taxon>
        <taxon>Propionibacteriales</taxon>
        <taxon>Nocardioidaceae</taxon>
        <taxon>Propionicimonas</taxon>
    </lineage>
</organism>
<gene>
    <name evidence="1" type="ORF">ATK74_0975</name>
</gene>
<comment type="caution">
    <text evidence="1">The sequence shown here is derived from an EMBL/GenBank/DDBJ whole genome shotgun (WGS) entry which is preliminary data.</text>
</comment>
<evidence type="ECO:0000313" key="2">
    <source>
        <dbReference type="Proteomes" id="UP000226079"/>
    </source>
</evidence>
<dbReference type="EMBL" id="PDJC01000001">
    <property type="protein sequence ID" value="PFG16437.1"/>
    <property type="molecule type" value="Genomic_DNA"/>
</dbReference>
<protein>
    <submittedName>
        <fullName evidence="1">Uncharacterized protein</fullName>
    </submittedName>
</protein>
<keyword evidence="2" id="KW-1185">Reference proteome</keyword>
<proteinExistence type="predicted"/>
<accession>A0A2A9CPR0</accession>
<name>A0A2A9CPR0_9ACTN</name>
<sequence>MTMAVIFIAIVLVLALVIIAIVAVGMNGPVADDAPEIANVLASTARHLNGDAEPPQGLVNFFEEIPDLRPRSATSAVEASKH</sequence>
<reference evidence="1 2" key="1">
    <citation type="submission" date="2017-10" db="EMBL/GenBank/DDBJ databases">
        <title>Sequencing the genomes of 1000 actinobacteria strains.</title>
        <authorList>
            <person name="Klenk H.-P."/>
        </authorList>
    </citation>
    <scope>NUCLEOTIDE SEQUENCE [LARGE SCALE GENOMIC DNA]</scope>
    <source>
        <strain evidence="1 2">DSM 15597</strain>
    </source>
</reference>
<evidence type="ECO:0000313" key="1">
    <source>
        <dbReference type="EMBL" id="PFG16437.1"/>
    </source>
</evidence>
<dbReference type="Proteomes" id="UP000226079">
    <property type="component" value="Unassembled WGS sequence"/>
</dbReference>
<dbReference type="AlphaFoldDB" id="A0A2A9CPR0"/>